<dbReference type="AlphaFoldDB" id="A0AAD9LXA6"/>
<keyword evidence="2" id="KW-0732">Signal</keyword>
<organism evidence="3 4">
    <name type="scientific">Colletotrichum zoysiae</name>
    <dbReference type="NCBI Taxonomy" id="1216348"/>
    <lineage>
        <taxon>Eukaryota</taxon>
        <taxon>Fungi</taxon>
        <taxon>Dikarya</taxon>
        <taxon>Ascomycota</taxon>
        <taxon>Pezizomycotina</taxon>
        <taxon>Sordariomycetes</taxon>
        <taxon>Hypocreomycetidae</taxon>
        <taxon>Glomerellales</taxon>
        <taxon>Glomerellaceae</taxon>
        <taxon>Colletotrichum</taxon>
        <taxon>Colletotrichum graminicola species complex</taxon>
    </lineage>
</organism>
<evidence type="ECO:0000313" key="3">
    <source>
        <dbReference type="EMBL" id="KAK2021675.1"/>
    </source>
</evidence>
<keyword evidence="1" id="KW-0812">Transmembrane</keyword>
<keyword evidence="4" id="KW-1185">Reference proteome</keyword>
<proteinExistence type="predicted"/>
<feature type="transmembrane region" description="Helical" evidence="1">
    <location>
        <begin position="30"/>
        <end position="49"/>
    </location>
</feature>
<feature type="signal peptide" evidence="2">
    <location>
        <begin position="1"/>
        <end position="20"/>
    </location>
</feature>
<dbReference type="EMBL" id="MU843087">
    <property type="protein sequence ID" value="KAK2021675.1"/>
    <property type="molecule type" value="Genomic_DNA"/>
</dbReference>
<comment type="caution">
    <text evidence="3">The sequence shown here is derived from an EMBL/GenBank/DDBJ whole genome shotgun (WGS) entry which is preliminary data.</text>
</comment>
<gene>
    <name evidence="3" type="ORF">LX32DRAFT_238632</name>
</gene>
<dbReference type="Proteomes" id="UP001232148">
    <property type="component" value="Unassembled WGS sequence"/>
</dbReference>
<name>A0AAD9LXA6_9PEZI</name>
<feature type="chain" id="PRO_5042102143" description="Secreted protein" evidence="2">
    <location>
        <begin position="21"/>
        <end position="75"/>
    </location>
</feature>
<protein>
    <recommendedName>
        <fullName evidence="5">Secreted protein</fullName>
    </recommendedName>
</protein>
<keyword evidence="1" id="KW-1133">Transmembrane helix</keyword>
<accession>A0AAD9LXA6</accession>
<evidence type="ECO:0008006" key="5">
    <source>
        <dbReference type="Google" id="ProtNLM"/>
    </source>
</evidence>
<evidence type="ECO:0000313" key="4">
    <source>
        <dbReference type="Proteomes" id="UP001232148"/>
    </source>
</evidence>
<sequence>MLRAVHHVVVVALALPFCSCAVLPPACEIVFFFFFFFQTAALTLVARGVQVKMSNKLNKSKVERTVKRSAKANFP</sequence>
<keyword evidence="1" id="KW-0472">Membrane</keyword>
<evidence type="ECO:0000256" key="2">
    <source>
        <dbReference type="SAM" id="SignalP"/>
    </source>
</evidence>
<reference evidence="3" key="1">
    <citation type="submission" date="2021-06" db="EMBL/GenBank/DDBJ databases">
        <title>Comparative genomics, transcriptomics and evolutionary studies reveal genomic signatures of adaptation to plant cell wall in hemibiotrophic fungi.</title>
        <authorList>
            <consortium name="DOE Joint Genome Institute"/>
            <person name="Baroncelli R."/>
            <person name="Diaz J.F."/>
            <person name="Benocci T."/>
            <person name="Peng M."/>
            <person name="Battaglia E."/>
            <person name="Haridas S."/>
            <person name="Andreopoulos W."/>
            <person name="Labutti K."/>
            <person name="Pangilinan J."/>
            <person name="Floch G.L."/>
            <person name="Makela M.R."/>
            <person name="Henrissat B."/>
            <person name="Grigoriev I.V."/>
            <person name="Crouch J.A."/>
            <person name="De Vries R.P."/>
            <person name="Sukno S.A."/>
            <person name="Thon M.R."/>
        </authorList>
    </citation>
    <scope>NUCLEOTIDE SEQUENCE</scope>
    <source>
        <strain evidence="3">MAFF235873</strain>
    </source>
</reference>
<evidence type="ECO:0000256" key="1">
    <source>
        <dbReference type="SAM" id="Phobius"/>
    </source>
</evidence>